<protein>
    <submittedName>
        <fullName evidence="1">Transposase (IS4 element)</fullName>
    </submittedName>
</protein>
<dbReference type="EMBL" id="AUZX01005815">
    <property type="protein sequence ID" value="EQD66496.1"/>
    <property type="molecule type" value="Genomic_DNA"/>
</dbReference>
<proteinExistence type="predicted"/>
<reference evidence="1" key="1">
    <citation type="submission" date="2013-08" db="EMBL/GenBank/DDBJ databases">
        <authorList>
            <person name="Mendez C."/>
            <person name="Richter M."/>
            <person name="Ferrer M."/>
            <person name="Sanchez J."/>
        </authorList>
    </citation>
    <scope>NUCLEOTIDE SEQUENCE</scope>
</reference>
<feature type="non-terminal residue" evidence="1">
    <location>
        <position position="130"/>
    </location>
</feature>
<evidence type="ECO:0000313" key="1">
    <source>
        <dbReference type="EMBL" id="EQD66496.1"/>
    </source>
</evidence>
<comment type="caution">
    <text evidence="1">The sequence shown here is derived from an EMBL/GenBank/DDBJ whole genome shotgun (WGS) entry which is preliminary data.</text>
</comment>
<accession>T1B0X0</accession>
<gene>
    <name evidence="1" type="ORF">B1A_08127</name>
</gene>
<name>T1B0X0_9ZZZZ</name>
<dbReference type="AlphaFoldDB" id="T1B0X0"/>
<sequence length="130" mass="14962">MPGWLRDENRADGPRGKIGFAISARMSEALHRAILQIPEAGWSLYGKADGKEIRECAEVDFVPGEKIEQKDTRPLRYVAIRIRPRQEKLFADGSRVKHFAVVSNMWEWTPERLIQWHREKAGTIEGVHDV</sequence>
<reference evidence="1" key="2">
    <citation type="journal article" date="2014" name="ISME J.">
        <title>Microbial stratification in low pH oxic and suboxic macroscopic growths along an acid mine drainage.</title>
        <authorList>
            <person name="Mendez-Garcia C."/>
            <person name="Mesa V."/>
            <person name="Sprenger R.R."/>
            <person name="Richter M."/>
            <person name="Diez M.S."/>
            <person name="Solano J."/>
            <person name="Bargiela R."/>
            <person name="Golyshina O.V."/>
            <person name="Manteca A."/>
            <person name="Ramos J.L."/>
            <person name="Gallego J.R."/>
            <person name="Llorente I."/>
            <person name="Martins Dos Santos V.A."/>
            <person name="Jensen O.N."/>
            <person name="Pelaez A.I."/>
            <person name="Sanchez J."/>
            <person name="Ferrer M."/>
        </authorList>
    </citation>
    <scope>NUCLEOTIDE SEQUENCE</scope>
</reference>
<organism evidence="1">
    <name type="scientific">mine drainage metagenome</name>
    <dbReference type="NCBI Taxonomy" id="410659"/>
    <lineage>
        <taxon>unclassified sequences</taxon>
        <taxon>metagenomes</taxon>
        <taxon>ecological metagenomes</taxon>
    </lineage>
</organism>